<dbReference type="AlphaFoldDB" id="A0A0D2A1U7"/>
<dbReference type="PROSITE" id="PS51867">
    <property type="entry name" value="ZF_RING_GID"/>
    <property type="match status" value="1"/>
</dbReference>
<dbReference type="GO" id="GO:0008270">
    <property type="term" value="F:zinc ion binding"/>
    <property type="evidence" value="ECO:0007669"/>
    <property type="project" value="UniProtKB-KW"/>
</dbReference>
<feature type="domain" description="CTLH" evidence="10">
    <location>
        <begin position="182"/>
        <end position="227"/>
    </location>
</feature>
<dbReference type="OrthoDB" id="1933455at2759"/>
<dbReference type="FunCoup" id="A0A0D2A1U7">
    <property type="interactions" value="886"/>
</dbReference>
<keyword evidence="6 8" id="KW-0863">Zinc-finger</keyword>
<dbReference type="STRING" id="253628.A0A0D2A1U7"/>
<evidence type="ECO:0000256" key="1">
    <source>
        <dbReference type="ARBA" id="ARBA00002343"/>
    </source>
</evidence>
<reference evidence="12 13" key="1">
    <citation type="submission" date="2015-01" db="EMBL/GenBank/DDBJ databases">
        <title>The Genome Sequence of Ochroconis gallopava CBS43764.</title>
        <authorList>
            <consortium name="The Broad Institute Genomics Platform"/>
            <person name="Cuomo C."/>
            <person name="de Hoog S."/>
            <person name="Gorbushina A."/>
            <person name="Stielow B."/>
            <person name="Teixiera M."/>
            <person name="Abouelleil A."/>
            <person name="Chapman S.B."/>
            <person name="Priest M."/>
            <person name="Young S.K."/>
            <person name="Wortman J."/>
            <person name="Nusbaum C."/>
            <person name="Birren B."/>
        </authorList>
    </citation>
    <scope>NUCLEOTIDE SEQUENCE [LARGE SCALE GENOMIC DNA]</scope>
    <source>
        <strain evidence="12 13">CBS 43764</strain>
    </source>
</reference>
<dbReference type="HOGENOM" id="CLU_027445_2_0_1"/>
<evidence type="ECO:0000256" key="9">
    <source>
        <dbReference type="SAM" id="Coils"/>
    </source>
</evidence>
<dbReference type="GO" id="GO:0034657">
    <property type="term" value="C:GID complex"/>
    <property type="evidence" value="ECO:0007669"/>
    <property type="project" value="TreeGrafter"/>
</dbReference>
<dbReference type="GO" id="GO:0061630">
    <property type="term" value="F:ubiquitin protein ligase activity"/>
    <property type="evidence" value="ECO:0007669"/>
    <property type="project" value="InterPro"/>
</dbReference>
<dbReference type="Proteomes" id="UP000053259">
    <property type="component" value="Unassembled WGS sequence"/>
</dbReference>
<sequence length="458" mass="51857">MTEYESIKLDHEKHLLLDQPLLRLPTELSRHNLKTAQIQIKSAQDKVTEIISAGTKATAQASAVSQEDAASKATASLDQAINRLQTLKRKLSALNSSTEQLYRQSAARVQHLEDLYKIPSLADVKYEEWSRIRLDRLLIDYLLRMGYTESAKALAREKNIEDLVDCDAFEQCRKVEQSLRIERRVDAALAWCNENKGTLKKMGSNTLEYELRLQQYVELARTGHRTGDLKKFNEATTHAKKYLSSHPEWSWKTRAAMLLAIPPAEDIETQNMDIDDPYNKLYSPTRWSYLSSLFLETHHSMYQLPQSPLLHMALTAGLSALKTPACHSKYISPTSGLNSSPSHLPSGALSPPLRDDFDSMDGVVNGSNGGAEAMNLSSSVCPICSTELNKLSKHLPFAHHGKSHVEHDPVMLPNGHVYGRERLERLSEKLGTREGWVKDPIYRDTEYKWEEVQKVFFL</sequence>
<evidence type="ECO:0000256" key="5">
    <source>
        <dbReference type="ARBA" id="ARBA00022723"/>
    </source>
</evidence>
<accession>A0A0D2A1U7</accession>
<comment type="function">
    <text evidence="1">Involved in the proteasome-dependent degradation of fructose-1,6-bisphosphatase.</text>
</comment>
<dbReference type="GO" id="GO:0005737">
    <property type="term" value="C:cytoplasm"/>
    <property type="evidence" value="ECO:0007669"/>
    <property type="project" value="UniProtKB-SubCell"/>
</dbReference>
<organism evidence="12 13">
    <name type="scientific">Verruconis gallopava</name>
    <dbReference type="NCBI Taxonomy" id="253628"/>
    <lineage>
        <taxon>Eukaryota</taxon>
        <taxon>Fungi</taxon>
        <taxon>Dikarya</taxon>
        <taxon>Ascomycota</taxon>
        <taxon>Pezizomycotina</taxon>
        <taxon>Dothideomycetes</taxon>
        <taxon>Pleosporomycetidae</taxon>
        <taxon>Venturiales</taxon>
        <taxon>Sympoventuriaceae</taxon>
        <taxon>Verruconis</taxon>
    </lineage>
</organism>
<dbReference type="GO" id="GO:0005634">
    <property type="term" value="C:nucleus"/>
    <property type="evidence" value="ECO:0007669"/>
    <property type="project" value="TreeGrafter"/>
</dbReference>
<keyword evidence="5" id="KW-0479">Metal-binding</keyword>
<name>A0A0D2A1U7_9PEZI</name>
<keyword evidence="9" id="KW-0175">Coiled coil</keyword>
<dbReference type="SMART" id="SM00667">
    <property type="entry name" value="LisH"/>
    <property type="match status" value="1"/>
</dbReference>
<dbReference type="PANTHER" id="PTHR12170:SF2">
    <property type="entry name" value="E3 UBIQUITIN-PROTEIN TRANSFERASE MAEA"/>
    <property type="match status" value="1"/>
</dbReference>
<keyword evidence="4" id="KW-0963">Cytoplasm</keyword>
<dbReference type="PANTHER" id="PTHR12170">
    <property type="entry name" value="MACROPHAGE ERYTHROBLAST ATTACHER-RELATED"/>
    <property type="match status" value="1"/>
</dbReference>
<dbReference type="InterPro" id="IPR044063">
    <property type="entry name" value="ZF_RING_GID"/>
</dbReference>
<dbReference type="PROSITE" id="PS50896">
    <property type="entry name" value="LISH"/>
    <property type="match status" value="1"/>
</dbReference>
<dbReference type="RefSeq" id="XP_016210597.1">
    <property type="nucleotide sequence ID" value="XM_016361518.1"/>
</dbReference>
<evidence type="ECO:0000256" key="4">
    <source>
        <dbReference type="ARBA" id="ARBA00022490"/>
    </source>
</evidence>
<evidence type="ECO:0000259" key="11">
    <source>
        <dbReference type="PROSITE" id="PS51867"/>
    </source>
</evidence>
<evidence type="ECO:0008006" key="14">
    <source>
        <dbReference type="Google" id="ProtNLM"/>
    </source>
</evidence>
<keyword evidence="7" id="KW-0862">Zinc</keyword>
<dbReference type="InterPro" id="IPR024964">
    <property type="entry name" value="CTLH/CRA"/>
</dbReference>
<dbReference type="VEuPathDB" id="FungiDB:PV09_07713"/>
<dbReference type="PROSITE" id="PS50897">
    <property type="entry name" value="CTLH"/>
    <property type="match status" value="1"/>
</dbReference>
<comment type="subcellular location">
    <subcellularLocation>
        <location evidence="2">Cytoplasm</location>
    </subcellularLocation>
</comment>
<evidence type="ECO:0000313" key="13">
    <source>
        <dbReference type="Proteomes" id="UP000053259"/>
    </source>
</evidence>
<evidence type="ECO:0000256" key="7">
    <source>
        <dbReference type="ARBA" id="ARBA00022833"/>
    </source>
</evidence>
<feature type="coiled-coil region" evidence="9">
    <location>
        <begin position="70"/>
        <end position="104"/>
    </location>
</feature>
<gene>
    <name evidence="12" type="ORF">PV09_07713</name>
</gene>
<dbReference type="Pfam" id="PF08513">
    <property type="entry name" value="LisH"/>
    <property type="match status" value="1"/>
</dbReference>
<evidence type="ECO:0000313" key="12">
    <source>
        <dbReference type="EMBL" id="KIW00728.1"/>
    </source>
</evidence>
<evidence type="ECO:0000259" key="10">
    <source>
        <dbReference type="PROSITE" id="PS50897"/>
    </source>
</evidence>
<comment type="similarity">
    <text evidence="3">Belongs to the FYV10 family.</text>
</comment>
<dbReference type="SMART" id="SM00668">
    <property type="entry name" value="CTLH"/>
    <property type="match status" value="1"/>
</dbReference>
<dbReference type="InParanoid" id="A0A0D2A1U7"/>
<keyword evidence="13" id="KW-1185">Reference proteome</keyword>
<evidence type="ECO:0000256" key="2">
    <source>
        <dbReference type="ARBA" id="ARBA00004496"/>
    </source>
</evidence>
<dbReference type="EMBL" id="KN847560">
    <property type="protein sequence ID" value="KIW00728.1"/>
    <property type="molecule type" value="Genomic_DNA"/>
</dbReference>
<dbReference type="InterPro" id="IPR006594">
    <property type="entry name" value="LisH"/>
</dbReference>
<dbReference type="InterPro" id="IPR006595">
    <property type="entry name" value="CTLH_C"/>
</dbReference>
<evidence type="ECO:0000256" key="6">
    <source>
        <dbReference type="ARBA" id="ARBA00022771"/>
    </source>
</evidence>
<dbReference type="Pfam" id="PF10607">
    <property type="entry name" value="CTLH"/>
    <property type="match status" value="1"/>
</dbReference>
<protein>
    <recommendedName>
        <fullName evidence="14">Protein FYV10</fullName>
    </recommendedName>
</protein>
<proteinExistence type="inferred from homology"/>
<evidence type="ECO:0000256" key="8">
    <source>
        <dbReference type="PROSITE-ProRule" id="PRU01215"/>
    </source>
</evidence>
<feature type="zinc finger region" description="RING-Gid-type" evidence="8">
    <location>
        <begin position="381"/>
        <end position="442"/>
    </location>
</feature>
<dbReference type="GO" id="GO:0043161">
    <property type="term" value="P:proteasome-mediated ubiquitin-dependent protein catabolic process"/>
    <property type="evidence" value="ECO:0007669"/>
    <property type="project" value="InterPro"/>
</dbReference>
<evidence type="ECO:0000256" key="3">
    <source>
        <dbReference type="ARBA" id="ARBA00010615"/>
    </source>
</evidence>
<dbReference type="InterPro" id="IPR045098">
    <property type="entry name" value="Fyv10_fam"/>
</dbReference>
<dbReference type="GeneID" id="27315686"/>
<feature type="domain" description="RING-Gid-type" evidence="11">
    <location>
        <begin position="381"/>
        <end position="442"/>
    </location>
</feature>